<organism evidence="7 8">
    <name type="scientific">Salvia divinorum</name>
    <name type="common">Maria pastora</name>
    <name type="synonym">Diviner's sage</name>
    <dbReference type="NCBI Taxonomy" id="28513"/>
    <lineage>
        <taxon>Eukaryota</taxon>
        <taxon>Viridiplantae</taxon>
        <taxon>Streptophyta</taxon>
        <taxon>Embryophyta</taxon>
        <taxon>Tracheophyta</taxon>
        <taxon>Spermatophyta</taxon>
        <taxon>Magnoliopsida</taxon>
        <taxon>eudicotyledons</taxon>
        <taxon>Gunneridae</taxon>
        <taxon>Pentapetalae</taxon>
        <taxon>asterids</taxon>
        <taxon>lamiids</taxon>
        <taxon>Lamiales</taxon>
        <taxon>Lamiaceae</taxon>
        <taxon>Nepetoideae</taxon>
        <taxon>Mentheae</taxon>
        <taxon>Salviinae</taxon>
        <taxon>Salvia</taxon>
        <taxon>Salvia subgen. Calosphace</taxon>
    </lineage>
</organism>
<dbReference type="GO" id="GO:0006355">
    <property type="term" value="P:regulation of DNA-templated transcription"/>
    <property type="evidence" value="ECO:0007669"/>
    <property type="project" value="UniProtKB-ARBA"/>
</dbReference>
<dbReference type="PANTHER" id="PTHR13935">
    <property type="entry name" value="ACHAETE-SCUTE TRANSCRIPTION FACTOR-RELATED"/>
    <property type="match status" value="1"/>
</dbReference>
<evidence type="ECO:0000256" key="3">
    <source>
        <dbReference type="ARBA" id="ARBA00023163"/>
    </source>
</evidence>
<keyword evidence="4" id="KW-0539">Nucleus</keyword>
<dbReference type="Pfam" id="PF00010">
    <property type="entry name" value="HLH"/>
    <property type="match status" value="1"/>
</dbReference>
<keyword evidence="3" id="KW-0804">Transcription</keyword>
<proteinExistence type="predicted"/>
<evidence type="ECO:0000313" key="7">
    <source>
        <dbReference type="EMBL" id="KAL1539191.1"/>
    </source>
</evidence>
<keyword evidence="2" id="KW-0805">Transcription regulation</keyword>
<evidence type="ECO:0000256" key="5">
    <source>
        <dbReference type="SAM" id="MobiDB-lite"/>
    </source>
</evidence>
<dbReference type="InterPro" id="IPR011598">
    <property type="entry name" value="bHLH_dom"/>
</dbReference>
<evidence type="ECO:0000313" key="8">
    <source>
        <dbReference type="Proteomes" id="UP001567538"/>
    </source>
</evidence>
<feature type="domain" description="BHLH" evidence="6">
    <location>
        <begin position="73"/>
        <end position="126"/>
    </location>
</feature>
<protein>
    <submittedName>
        <fullName evidence="7">Transcription factor bHLH160-like protein</fullName>
    </submittedName>
</protein>
<dbReference type="AlphaFoldDB" id="A0ABD1G503"/>
<feature type="region of interest" description="Disordered" evidence="5">
    <location>
        <begin position="1"/>
        <end position="55"/>
    </location>
</feature>
<dbReference type="Proteomes" id="UP001567538">
    <property type="component" value="Unassembled WGS sequence"/>
</dbReference>
<accession>A0ABD1G503</accession>
<keyword evidence="8" id="KW-1185">Reference proteome</keyword>
<evidence type="ECO:0000259" key="6">
    <source>
        <dbReference type="PROSITE" id="PS50888"/>
    </source>
</evidence>
<dbReference type="PROSITE" id="PS50888">
    <property type="entry name" value="BHLH"/>
    <property type="match status" value="1"/>
</dbReference>
<evidence type="ECO:0000256" key="1">
    <source>
        <dbReference type="ARBA" id="ARBA00004123"/>
    </source>
</evidence>
<feature type="compositionally biased region" description="Low complexity" evidence="5">
    <location>
        <begin position="34"/>
        <end position="49"/>
    </location>
</feature>
<dbReference type="EMBL" id="JBEAFC010000010">
    <property type="protein sequence ID" value="KAL1539191.1"/>
    <property type="molecule type" value="Genomic_DNA"/>
</dbReference>
<dbReference type="PANTHER" id="PTHR13935:SF104">
    <property type="entry name" value="TRANSCRIPTION FACTOR BHLH160"/>
    <property type="match status" value="1"/>
</dbReference>
<name>A0ABD1G503_SALDI</name>
<dbReference type="SMART" id="SM00353">
    <property type="entry name" value="HLH"/>
    <property type="match status" value="1"/>
</dbReference>
<sequence length="245" mass="27636">MEEWSHLDSLWSVDEEIQESEVGPDQTDIRAGEASASASASATQQQAVARNKFKTKSARKNSNVVEIAEEEGVKKLDHNAKERIRRMKLNASYLALQALLPDSRRSKKKWTAPAIVDRVVTYIPELENEIESLRGKKENVQLQRAKENNPSPREQDPTISLNQVNQQEAIFQVCVERQEQEESQLTHLLECLESEGVNVKSASALDVSATRICHHLHIQGNEVNLHSKIMTMNRNSIDIECSISN</sequence>
<dbReference type="InterPro" id="IPR036638">
    <property type="entry name" value="HLH_DNA-bd_sf"/>
</dbReference>
<evidence type="ECO:0000256" key="2">
    <source>
        <dbReference type="ARBA" id="ARBA00023015"/>
    </source>
</evidence>
<evidence type="ECO:0000256" key="4">
    <source>
        <dbReference type="ARBA" id="ARBA00023242"/>
    </source>
</evidence>
<dbReference type="SUPFAM" id="SSF47459">
    <property type="entry name" value="HLH, helix-loop-helix DNA-binding domain"/>
    <property type="match status" value="1"/>
</dbReference>
<comment type="caution">
    <text evidence="7">The sequence shown here is derived from an EMBL/GenBank/DDBJ whole genome shotgun (WGS) entry which is preliminary data.</text>
</comment>
<reference evidence="7 8" key="1">
    <citation type="submission" date="2024-06" db="EMBL/GenBank/DDBJ databases">
        <title>A chromosome level genome sequence of Diviner's sage (Salvia divinorum).</title>
        <authorList>
            <person name="Ford S.A."/>
            <person name="Ro D.-K."/>
            <person name="Ness R.W."/>
            <person name="Phillips M.A."/>
        </authorList>
    </citation>
    <scope>NUCLEOTIDE SEQUENCE [LARGE SCALE GENOMIC DNA]</scope>
    <source>
        <strain evidence="7">SAF-2024a</strain>
        <tissue evidence="7">Leaf</tissue>
    </source>
</reference>
<dbReference type="Gene3D" id="4.10.280.10">
    <property type="entry name" value="Helix-loop-helix DNA-binding domain"/>
    <property type="match status" value="1"/>
</dbReference>
<dbReference type="InterPro" id="IPR015660">
    <property type="entry name" value="MASH1/Ascl1a-like"/>
</dbReference>
<gene>
    <name evidence="7" type="ORF">AAHA92_27843</name>
</gene>
<dbReference type="GO" id="GO:0005634">
    <property type="term" value="C:nucleus"/>
    <property type="evidence" value="ECO:0007669"/>
    <property type="project" value="UniProtKB-SubCell"/>
</dbReference>
<comment type="subcellular location">
    <subcellularLocation>
        <location evidence="1">Nucleus</location>
    </subcellularLocation>
</comment>